<sequence length="145" mass="15597">MKKIVPLAIASILLAGCGMNLGKHAVTPVTAEDLQHHNFVLLSVDGQTPKNQQGNMPNIEFGEKMHISGAMCNRFMGRGELNDGILSVKALAGTRMICADPQLNQWDSLIGDVLSSGAKVTLNKGELTLNNGKHTLVYTSRDWVG</sequence>
<accession>A0A380QKG2</accession>
<proteinExistence type="predicted"/>
<organism evidence="3 4">
    <name type="scientific">Yersinia ruckeri</name>
    <dbReference type="NCBI Taxonomy" id="29486"/>
    <lineage>
        <taxon>Bacteria</taxon>
        <taxon>Pseudomonadati</taxon>
        <taxon>Pseudomonadota</taxon>
        <taxon>Gammaproteobacteria</taxon>
        <taxon>Enterobacterales</taxon>
        <taxon>Yersiniaceae</taxon>
        <taxon>Yersinia</taxon>
    </lineage>
</organism>
<feature type="chain" id="PRO_5016830541" evidence="1">
    <location>
        <begin position="26"/>
        <end position="145"/>
    </location>
</feature>
<dbReference type="AlphaFoldDB" id="A0A380QKG2"/>
<keyword evidence="4" id="KW-1185">Reference proteome</keyword>
<gene>
    <name evidence="3" type="primary">hslJ</name>
    <name evidence="3" type="ORF">NCTC10476_00301</name>
</gene>
<dbReference type="InterPro" id="IPR053147">
    <property type="entry name" value="Hsp_HslJ-like"/>
</dbReference>
<dbReference type="InterPro" id="IPR038670">
    <property type="entry name" value="HslJ-like_sf"/>
</dbReference>
<keyword evidence="1" id="KW-0732">Signal</keyword>
<dbReference type="PROSITE" id="PS51257">
    <property type="entry name" value="PROKAR_LIPOPROTEIN"/>
    <property type="match status" value="1"/>
</dbReference>
<dbReference type="Pfam" id="PF03724">
    <property type="entry name" value="META"/>
    <property type="match status" value="1"/>
</dbReference>
<dbReference type="Proteomes" id="UP000255169">
    <property type="component" value="Unassembled WGS sequence"/>
</dbReference>
<dbReference type="PANTHER" id="PTHR35535:SF1">
    <property type="entry name" value="HEAT SHOCK PROTEIN HSLJ"/>
    <property type="match status" value="1"/>
</dbReference>
<evidence type="ECO:0000259" key="2">
    <source>
        <dbReference type="Pfam" id="PF03724"/>
    </source>
</evidence>
<dbReference type="InterPro" id="IPR005184">
    <property type="entry name" value="DUF306_Meta_HslJ"/>
</dbReference>
<feature type="signal peptide" evidence="1">
    <location>
        <begin position="1"/>
        <end position="25"/>
    </location>
</feature>
<evidence type="ECO:0000256" key="1">
    <source>
        <dbReference type="SAM" id="SignalP"/>
    </source>
</evidence>
<evidence type="ECO:0000313" key="4">
    <source>
        <dbReference type="Proteomes" id="UP000255169"/>
    </source>
</evidence>
<protein>
    <submittedName>
        <fullName evidence="3">Heat-inducible protein</fullName>
    </submittedName>
</protein>
<reference evidence="3 4" key="1">
    <citation type="submission" date="2018-06" db="EMBL/GenBank/DDBJ databases">
        <authorList>
            <consortium name="Pathogen Informatics"/>
            <person name="Doyle S."/>
        </authorList>
    </citation>
    <scope>NUCLEOTIDE SEQUENCE [LARGE SCALE GENOMIC DNA]</scope>
    <source>
        <strain evidence="3 4">NCTC10476</strain>
    </source>
</reference>
<dbReference type="Gene3D" id="2.40.128.270">
    <property type="match status" value="1"/>
</dbReference>
<name>A0A380QKG2_YERRU</name>
<feature type="domain" description="DUF306" evidence="2">
    <location>
        <begin position="32"/>
        <end position="136"/>
    </location>
</feature>
<evidence type="ECO:0000313" key="3">
    <source>
        <dbReference type="EMBL" id="SUP98956.1"/>
    </source>
</evidence>
<dbReference type="RefSeq" id="WP_004717528.1">
    <property type="nucleotide sequence ID" value="NZ_CABIHR010000009.1"/>
</dbReference>
<dbReference type="EMBL" id="UHJG01000001">
    <property type="protein sequence ID" value="SUP98956.1"/>
    <property type="molecule type" value="Genomic_DNA"/>
</dbReference>
<dbReference type="NCBIfam" id="NF007766">
    <property type="entry name" value="PRK10449.1"/>
    <property type="match status" value="1"/>
</dbReference>
<dbReference type="PANTHER" id="PTHR35535">
    <property type="entry name" value="HEAT SHOCK PROTEIN HSLJ"/>
    <property type="match status" value="1"/>
</dbReference>
<dbReference type="STRING" id="29486.UGYR_01995"/>
<dbReference type="GeneID" id="66879535"/>